<keyword evidence="3" id="KW-1185">Reference proteome</keyword>
<dbReference type="RefSeq" id="WP_229369224.1">
    <property type="nucleotide sequence ID" value="NZ_JAKIKU010000002.1"/>
</dbReference>
<comment type="caution">
    <text evidence="2">The sequence shown here is derived from an EMBL/GenBank/DDBJ whole genome shotgun (WGS) entry which is preliminary data.</text>
</comment>
<dbReference type="Proteomes" id="UP001202134">
    <property type="component" value="Unassembled WGS sequence"/>
</dbReference>
<protein>
    <submittedName>
        <fullName evidence="2">DUF2802 domain-containing protein</fullName>
    </submittedName>
</protein>
<name>A0ABT0KLY8_9GAMM</name>
<dbReference type="Pfam" id="PF10975">
    <property type="entry name" value="DUF2802"/>
    <property type="match status" value="1"/>
</dbReference>
<keyword evidence="1" id="KW-1133">Transmembrane helix</keyword>
<keyword evidence="1" id="KW-0812">Transmembrane</keyword>
<keyword evidence="1" id="KW-0472">Membrane</keyword>
<accession>A0ABT0KLY8</accession>
<reference evidence="2 3" key="1">
    <citation type="submission" date="2022-01" db="EMBL/GenBank/DDBJ databases">
        <title>Whole genome-based taxonomy of the Shewanellaceae.</title>
        <authorList>
            <person name="Martin-Rodriguez A.J."/>
        </authorList>
    </citation>
    <scope>NUCLEOTIDE SEQUENCE [LARGE SCALE GENOMIC DNA]</scope>
    <source>
        <strain evidence="2 3">DSM 24955</strain>
    </source>
</reference>
<dbReference type="InterPro" id="IPR021244">
    <property type="entry name" value="DUF2802"/>
</dbReference>
<evidence type="ECO:0000313" key="3">
    <source>
        <dbReference type="Proteomes" id="UP001202134"/>
    </source>
</evidence>
<organism evidence="2 3">
    <name type="scientific">Shewanella electrodiphila</name>
    <dbReference type="NCBI Taxonomy" id="934143"/>
    <lineage>
        <taxon>Bacteria</taxon>
        <taxon>Pseudomonadati</taxon>
        <taxon>Pseudomonadota</taxon>
        <taxon>Gammaproteobacteria</taxon>
        <taxon>Alteromonadales</taxon>
        <taxon>Shewanellaceae</taxon>
        <taxon>Shewanella</taxon>
    </lineage>
</organism>
<evidence type="ECO:0000313" key="2">
    <source>
        <dbReference type="EMBL" id="MCL1044850.1"/>
    </source>
</evidence>
<sequence>MSQELLIVIAVYVVSCAVIWMFFSKKTTKLQSKVDALTVLVKENDRQRETVKKELQELRSGTIGVGRRVVELEQKIGKQSELIEEASQQDPQSKMYSRALKMVGLGAGIEELMQECELPKAEAELIIRLHKK</sequence>
<dbReference type="EMBL" id="JAKIKU010000002">
    <property type="protein sequence ID" value="MCL1044850.1"/>
    <property type="molecule type" value="Genomic_DNA"/>
</dbReference>
<proteinExistence type="predicted"/>
<feature type="transmembrane region" description="Helical" evidence="1">
    <location>
        <begin position="6"/>
        <end position="23"/>
    </location>
</feature>
<evidence type="ECO:0000256" key="1">
    <source>
        <dbReference type="SAM" id="Phobius"/>
    </source>
</evidence>
<gene>
    <name evidence="2" type="ORF">L2737_05850</name>
</gene>